<dbReference type="STRING" id="1797197.A2Y75_05920"/>
<feature type="coiled-coil region" evidence="7">
    <location>
        <begin position="958"/>
        <end position="1020"/>
    </location>
</feature>
<dbReference type="Pfam" id="PF06470">
    <property type="entry name" value="SMC_hinge"/>
    <property type="match status" value="1"/>
</dbReference>
<dbReference type="InterPro" id="IPR010935">
    <property type="entry name" value="SMC_hinge"/>
</dbReference>
<feature type="coiled-coil region" evidence="7">
    <location>
        <begin position="332"/>
        <end position="373"/>
    </location>
</feature>
<dbReference type="Proteomes" id="UP000177876">
    <property type="component" value="Unassembled WGS sequence"/>
</dbReference>
<sequence length="1182" mass="135056">MYLKSLTVRGFKSFAEKMTIEFEPGISVIVGPNGSGKSNVADSVLWVLGEQSPRNLRGTKMEDVIFAGSATRQPQSMAEVSLSFDNRNGDIPLDFPEVVVTRRILRTGESEYLLNKANCRLIDIQEILSDFGIGRELTAVISQNKLETILRSQAEDRRAFIEEAAGLRKHRRRKEKALRKMEGMERNLVRVKDIISEVNKQLRPLERQARQAKEYQELATSIRELAIRLLVAELEELKEQWENRREEEERLAHQLEETSVAVRQGKERISKLEGGIRNGREELEKCRLRQMRLLSLGERLRACQRLGEERLKLYAALDGDIGYGEDGWVSRKQELARKRAELESEYTKTEELMSELEEEGQRLRHERKVLAAELSSARRERDALRHSWDDMKARDKAIQEDKRNNLEKAEELNRAAGAFQSRRDELSKRFEEVSASLRETELALSNMMREKADRQSRLAAKKQELSRLRAELEAITERQKSFYQDSALVTARLKALEELFSSRIDFAAGASKVLEDMQGTTGIIGILLEKINMTAGWEKALESYLGPWLFCVITEGLKEALEAIKTLKKGEEGYALFLPLSEISKEPGEDLKGMARRAGGTAALDIIDCDNEILPAVEYLLGEVVFCGNIEEAGRQAELYPKLTFVTPQGDIIAPRRMIKGGAKPDSAFHVISGKREIKQLQEKLALCDEQAIAIETERSQTLEFIAGLESEIRIMEKDAEEIEAASRELEAASREKARDRERMESDIAGLTEKHAELDEEQRNLIANSAALEEEESNLAMTLERLEPQWAREEGVVEGLRQREKELDEALQQMRAKEASLSERRFHLHERLKELEEESAPVLPGREDLAEMSAAQERMLELTRRLVRSHEGLAAKAGSREIEAREGIEKGECELDELRIRLEGMESAEVELRETVHNKDLITAQLKMRVDMLVQRLLDEYRLPLETAVREYAPTCSREEMRQDLERMERRREMLGQVNLRAVEEFQALKERHDFLREQVEELKESKASLLKVVRAIDQEIVRIFKETFEEVNQHFQELFAKLFPQGRAELGLSDPTDLLNTGVDIEAQPRGKRLKKLSLLSGGETALTSLAFLFAIFKTRPSPFYFLDEVEAALDDVNLHRFLNMLKEFKGDSQLVIITHQKRTMEIADVLYGVSMQASGISKVVSQRLDEAERLARTGTD</sequence>
<dbReference type="Pfam" id="PF02463">
    <property type="entry name" value="SMC_N"/>
    <property type="match status" value="1"/>
</dbReference>
<organism evidence="9 10">
    <name type="scientific">Candidatus Solincola sediminis</name>
    <dbReference type="NCBI Taxonomy" id="1797199"/>
    <lineage>
        <taxon>Bacteria</taxon>
        <taxon>Bacillati</taxon>
        <taxon>Actinomycetota</taxon>
        <taxon>Candidatus Geothermincolia</taxon>
        <taxon>Candidatus Geothermincolales</taxon>
        <taxon>Candidatus Geothermincolaceae</taxon>
        <taxon>Candidatus Solincola</taxon>
    </lineage>
</organism>
<keyword evidence="4 7" id="KW-0067">ATP-binding</keyword>
<protein>
    <recommendedName>
        <fullName evidence="7">Chromosome partition protein Smc</fullName>
    </recommendedName>
</protein>
<evidence type="ECO:0000256" key="1">
    <source>
        <dbReference type="ARBA" id="ARBA00004496"/>
    </source>
</evidence>
<proteinExistence type="inferred from homology"/>
<comment type="similarity">
    <text evidence="7">Belongs to the SMC family.</text>
</comment>
<dbReference type="HAMAP" id="MF_01894">
    <property type="entry name" value="Smc_prok"/>
    <property type="match status" value="1"/>
</dbReference>
<dbReference type="PIRSF" id="PIRSF005719">
    <property type="entry name" value="SMC"/>
    <property type="match status" value="1"/>
</dbReference>
<keyword evidence="5 7" id="KW-0175">Coiled coil</keyword>
<keyword evidence="3 7" id="KW-0547">Nucleotide-binding</keyword>
<evidence type="ECO:0000256" key="6">
    <source>
        <dbReference type="ARBA" id="ARBA00023125"/>
    </source>
</evidence>
<dbReference type="Gene3D" id="3.30.70.1620">
    <property type="match status" value="1"/>
</dbReference>
<dbReference type="GO" id="GO:0007062">
    <property type="term" value="P:sister chromatid cohesion"/>
    <property type="evidence" value="ECO:0007669"/>
    <property type="project" value="InterPro"/>
</dbReference>
<feature type="coiled-coil region" evidence="7">
    <location>
        <begin position="167"/>
        <end position="258"/>
    </location>
</feature>
<dbReference type="FunFam" id="3.40.50.300:FF:000901">
    <property type="entry name" value="Chromosome partition protein Smc"/>
    <property type="match status" value="1"/>
</dbReference>
<feature type="binding site" evidence="7">
    <location>
        <begin position="32"/>
        <end position="39"/>
    </location>
    <ligand>
        <name>ATP</name>
        <dbReference type="ChEBI" id="CHEBI:30616"/>
    </ligand>
</feature>
<dbReference type="Gene3D" id="1.20.1060.20">
    <property type="match status" value="1"/>
</dbReference>
<evidence type="ECO:0000256" key="2">
    <source>
        <dbReference type="ARBA" id="ARBA00022490"/>
    </source>
</evidence>
<dbReference type="InterPro" id="IPR003395">
    <property type="entry name" value="RecF/RecN/SMC_N"/>
</dbReference>
<dbReference type="NCBIfam" id="TIGR02168">
    <property type="entry name" value="SMC_prok_B"/>
    <property type="match status" value="1"/>
</dbReference>
<feature type="coiled-coil region" evidence="7">
    <location>
        <begin position="888"/>
        <end position="915"/>
    </location>
</feature>
<dbReference type="GO" id="GO:0005737">
    <property type="term" value="C:cytoplasm"/>
    <property type="evidence" value="ECO:0007669"/>
    <property type="project" value="UniProtKB-SubCell"/>
</dbReference>
<dbReference type="GO" id="GO:0005524">
    <property type="term" value="F:ATP binding"/>
    <property type="evidence" value="ECO:0007669"/>
    <property type="project" value="UniProtKB-UniRule"/>
</dbReference>
<comment type="domain">
    <text evidence="7">Contains large globular domains required for ATP hydrolysis at each terminus and a third globular domain forming a flexible hinge near the middle of the molecule. These domains are separated by coiled-coil structures.</text>
</comment>
<comment type="subunit">
    <text evidence="7">Homodimer.</text>
</comment>
<name>A0A1F2WFU4_9ACTN</name>
<dbReference type="InterPro" id="IPR024704">
    <property type="entry name" value="SMC"/>
</dbReference>
<evidence type="ECO:0000313" key="10">
    <source>
        <dbReference type="Proteomes" id="UP000177876"/>
    </source>
</evidence>
<evidence type="ECO:0000313" key="9">
    <source>
        <dbReference type="EMBL" id="OFW55712.1"/>
    </source>
</evidence>
<dbReference type="GO" id="GO:0016887">
    <property type="term" value="F:ATP hydrolysis activity"/>
    <property type="evidence" value="ECO:0007669"/>
    <property type="project" value="InterPro"/>
</dbReference>
<evidence type="ECO:0000256" key="4">
    <source>
        <dbReference type="ARBA" id="ARBA00022840"/>
    </source>
</evidence>
<dbReference type="GO" id="GO:0006260">
    <property type="term" value="P:DNA replication"/>
    <property type="evidence" value="ECO:0007669"/>
    <property type="project" value="UniProtKB-UniRule"/>
</dbReference>
<feature type="domain" description="SMC hinge" evidence="8">
    <location>
        <begin position="521"/>
        <end position="637"/>
    </location>
</feature>
<dbReference type="SUPFAM" id="SSF52540">
    <property type="entry name" value="P-loop containing nucleoside triphosphate hydrolases"/>
    <property type="match status" value="1"/>
</dbReference>
<evidence type="ECO:0000256" key="3">
    <source>
        <dbReference type="ARBA" id="ARBA00022741"/>
    </source>
</evidence>
<accession>A0A1F2WFU4</accession>
<gene>
    <name evidence="7" type="primary">smc</name>
    <name evidence="9" type="ORF">A2Y75_05920</name>
</gene>
<keyword evidence="6 7" id="KW-0238">DNA-binding</keyword>
<dbReference type="GO" id="GO:0007059">
    <property type="term" value="P:chromosome segregation"/>
    <property type="evidence" value="ECO:0007669"/>
    <property type="project" value="UniProtKB-UniRule"/>
</dbReference>
<dbReference type="InterPro" id="IPR011890">
    <property type="entry name" value="SMC_prok"/>
</dbReference>
<evidence type="ECO:0000256" key="7">
    <source>
        <dbReference type="HAMAP-Rule" id="MF_01894"/>
    </source>
</evidence>
<feature type="coiled-coil region" evidence="7">
    <location>
        <begin position="409"/>
        <end position="478"/>
    </location>
</feature>
<dbReference type="GO" id="GO:0005694">
    <property type="term" value="C:chromosome"/>
    <property type="evidence" value="ECO:0007669"/>
    <property type="project" value="InterPro"/>
</dbReference>
<dbReference type="AlphaFoldDB" id="A0A1F2WFU4"/>
<dbReference type="PANTHER" id="PTHR43977">
    <property type="entry name" value="STRUCTURAL MAINTENANCE OF CHROMOSOMES PROTEIN 3"/>
    <property type="match status" value="1"/>
</dbReference>
<comment type="subcellular location">
    <subcellularLocation>
        <location evidence="1 7">Cytoplasm</location>
    </subcellularLocation>
</comment>
<dbReference type="EMBL" id="MELK01000052">
    <property type="protein sequence ID" value="OFW55712.1"/>
    <property type="molecule type" value="Genomic_DNA"/>
</dbReference>
<evidence type="ECO:0000259" key="8">
    <source>
        <dbReference type="SMART" id="SM00968"/>
    </source>
</evidence>
<feature type="coiled-coil region" evidence="7">
    <location>
        <begin position="678"/>
        <end position="838"/>
    </location>
</feature>
<dbReference type="SUPFAM" id="SSF75553">
    <property type="entry name" value="Smc hinge domain"/>
    <property type="match status" value="1"/>
</dbReference>
<dbReference type="GO" id="GO:0003677">
    <property type="term" value="F:DNA binding"/>
    <property type="evidence" value="ECO:0007669"/>
    <property type="project" value="UniProtKB-UniRule"/>
</dbReference>
<dbReference type="InterPro" id="IPR027417">
    <property type="entry name" value="P-loop_NTPase"/>
</dbReference>
<dbReference type="InterPro" id="IPR036277">
    <property type="entry name" value="SMC_hinge_sf"/>
</dbReference>
<dbReference type="Gene3D" id="3.40.50.300">
    <property type="entry name" value="P-loop containing nucleotide triphosphate hydrolases"/>
    <property type="match status" value="2"/>
</dbReference>
<dbReference type="SMART" id="SM00968">
    <property type="entry name" value="SMC_hinge"/>
    <property type="match status" value="1"/>
</dbReference>
<comment type="caution">
    <text evidence="9">The sequence shown here is derived from an EMBL/GenBank/DDBJ whole genome shotgun (WGS) entry which is preliminary data.</text>
</comment>
<comment type="function">
    <text evidence="7">Required for chromosome condensation and partitioning.</text>
</comment>
<dbReference type="GO" id="GO:0030261">
    <property type="term" value="P:chromosome condensation"/>
    <property type="evidence" value="ECO:0007669"/>
    <property type="project" value="InterPro"/>
</dbReference>
<reference evidence="9 10" key="1">
    <citation type="journal article" date="2016" name="Nat. Commun.">
        <title>Thousands of microbial genomes shed light on interconnected biogeochemical processes in an aquifer system.</title>
        <authorList>
            <person name="Anantharaman K."/>
            <person name="Brown C.T."/>
            <person name="Hug L.A."/>
            <person name="Sharon I."/>
            <person name="Castelle C.J."/>
            <person name="Probst A.J."/>
            <person name="Thomas B.C."/>
            <person name="Singh A."/>
            <person name="Wilkins M.J."/>
            <person name="Karaoz U."/>
            <person name="Brodie E.L."/>
            <person name="Williams K.H."/>
            <person name="Hubbard S.S."/>
            <person name="Banfield J.F."/>
        </authorList>
    </citation>
    <scope>NUCLEOTIDE SEQUENCE [LARGE SCALE GENOMIC DNA]</scope>
</reference>
<evidence type="ECO:0000256" key="5">
    <source>
        <dbReference type="ARBA" id="ARBA00023054"/>
    </source>
</evidence>
<keyword evidence="2 7" id="KW-0963">Cytoplasm</keyword>